<dbReference type="EMBL" id="PQGA01000011">
    <property type="protein sequence ID" value="POR49469.1"/>
    <property type="molecule type" value="Genomic_DNA"/>
</dbReference>
<dbReference type="RefSeq" id="WP_103705930.1">
    <property type="nucleotide sequence ID" value="NZ_PQGA01000011.1"/>
</dbReference>
<comment type="caution">
    <text evidence="4">The sequence shown here is derived from an EMBL/GenBank/DDBJ whole genome shotgun (WGS) entry which is preliminary data.</text>
</comment>
<dbReference type="Gene3D" id="3.10.450.350">
    <property type="match status" value="1"/>
</dbReference>
<feature type="signal peptide" evidence="2">
    <location>
        <begin position="1"/>
        <end position="48"/>
    </location>
</feature>
<dbReference type="InterPro" id="IPR050570">
    <property type="entry name" value="Cell_wall_metabolism_enzyme"/>
</dbReference>
<dbReference type="OrthoDB" id="9815245at2"/>
<dbReference type="Pfam" id="PF01551">
    <property type="entry name" value="Peptidase_M23"/>
    <property type="match status" value="1"/>
</dbReference>
<evidence type="ECO:0000259" key="3">
    <source>
        <dbReference type="Pfam" id="PF01551"/>
    </source>
</evidence>
<evidence type="ECO:0000313" key="4">
    <source>
        <dbReference type="EMBL" id="POR49469.1"/>
    </source>
</evidence>
<sequence>MTAFHSLLARGQDISTAAKLPVKRKTLCGVVALLALCASATSVPGAHAAVSTAFSYGPAFERAPLAQDVTLPGAPPVTSFDAIWPSLRDVDGVFAQPFAQRSDIATFGARVSSDEIAPGTVCSRLASMCLPLADLHDEQTADGSSAHKWFGHVTSLQTIDGYDLPTPAVQAAAGPIDTTLRESLEHAGLPASVTAQIASLFAGHVDPDARAQAGDTFRVMLDSADGPGTPRVASIELRLQGETYDALWFTPPGAAHGAYYTLDGALLAGRPFSMPLDYRRVSSPFGMRTHPVFGEPRFHEGVDLTAPAGTPIYAAATGTLELAASERGYGKLVVLRHDSGYSTRYAHLASWAVGLKSGQRIEQGQVIGYVGRTGVTTGAHLHFEVRHNDEPLDPLTLTSHEFVAPLGGTARMAFEARVEAARTSLAALPQPASRMASIMTPRRFIG</sequence>
<dbReference type="AlphaFoldDB" id="A0A2S4M4E6"/>
<dbReference type="InterPro" id="IPR016047">
    <property type="entry name" value="M23ase_b-sheet_dom"/>
</dbReference>
<feature type="domain" description="M23ase beta-sheet core" evidence="3">
    <location>
        <begin position="297"/>
        <end position="394"/>
    </location>
</feature>
<organism evidence="4 5">
    <name type="scientific">Paraburkholderia eburnea</name>
    <dbReference type="NCBI Taxonomy" id="1189126"/>
    <lineage>
        <taxon>Bacteria</taxon>
        <taxon>Pseudomonadati</taxon>
        <taxon>Pseudomonadota</taxon>
        <taxon>Betaproteobacteria</taxon>
        <taxon>Burkholderiales</taxon>
        <taxon>Burkholderiaceae</taxon>
        <taxon>Paraburkholderia</taxon>
    </lineage>
</organism>
<protein>
    <submittedName>
        <fullName evidence="4">Murein DD-endopeptidase MepM/ murein hydrolase activator NlpD</fullName>
    </submittedName>
</protein>
<dbReference type="PANTHER" id="PTHR21666">
    <property type="entry name" value="PEPTIDASE-RELATED"/>
    <property type="match status" value="1"/>
</dbReference>
<dbReference type="Gene3D" id="2.70.70.10">
    <property type="entry name" value="Glucose Permease (Domain IIA)"/>
    <property type="match status" value="1"/>
</dbReference>
<keyword evidence="5" id="KW-1185">Reference proteome</keyword>
<accession>A0A2S4M4E6</accession>
<reference evidence="4 5" key="1">
    <citation type="submission" date="2018-01" db="EMBL/GenBank/DDBJ databases">
        <title>Genomic Encyclopedia of Type Strains, Phase III (KMG-III): the genomes of soil and plant-associated and newly described type strains.</title>
        <authorList>
            <person name="Whitman W."/>
        </authorList>
    </citation>
    <scope>NUCLEOTIDE SEQUENCE [LARGE SCALE GENOMIC DNA]</scope>
    <source>
        <strain evidence="4 5">JCM 18070</strain>
    </source>
</reference>
<dbReference type="GO" id="GO:0004222">
    <property type="term" value="F:metalloendopeptidase activity"/>
    <property type="evidence" value="ECO:0007669"/>
    <property type="project" value="TreeGrafter"/>
</dbReference>
<dbReference type="InterPro" id="IPR011055">
    <property type="entry name" value="Dup_hybrid_motif"/>
</dbReference>
<keyword evidence="4" id="KW-0378">Hydrolase</keyword>
<proteinExistence type="predicted"/>
<evidence type="ECO:0000313" key="5">
    <source>
        <dbReference type="Proteomes" id="UP000237381"/>
    </source>
</evidence>
<evidence type="ECO:0000256" key="1">
    <source>
        <dbReference type="ARBA" id="ARBA00022729"/>
    </source>
</evidence>
<dbReference type="PANTHER" id="PTHR21666:SF289">
    <property type="entry name" value="L-ALA--D-GLU ENDOPEPTIDASE"/>
    <property type="match status" value="1"/>
</dbReference>
<dbReference type="Proteomes" id="UP000237381">
    <property type="component" value="Unassembled WGS sequence"/>
</dbReference>
<feature type="chain" id="PRO_5015695243" evidence="2">
    <location>
        <begin position="49"/>
        <end position="446"/>
    </location>
</feature>
<gene>
    <name evidence="4" type="ORF">B0G62_111137</name>
</gene>
<keyword evidence="1 2" id="KW-0732">Signal</keyword>
<dbReference type="CDD" id="cd12797">
    <property type="entry name" value="M23_peptidase"/>
    <property type="match status" value="1"/>
</dbReference>
<evidence type="ECO:0000256" key="2">
    <source>
        <dbReference type="SAM" id="SignalP"/>
    </source>
</evidence>
<name>A0A2S4M4E6_9BURK</name>
<dbReference type="SUPFAM" id="SSF51261">
    <property type="entry name" value="Duplicated hybrid motif"/>
    <property type="match status" value="1"/>
</dbReference>